<feature type="transmembrane region" description="Helical" evidence="10">
    <location>
        <begin position="90"/>
        <end position="108"/>
    </location>
</feature>
<dbReference type="InterPro" id="IPR006153">
    <property type="entry name" value="Cation/H_exchanger_TM"/>
</dbReference>
<feature type="transmembrane region" description="Helical" evidence="10">
    <location>
        <begin position="215"/>
        <end position="248"/>
    </location>
</feature>
<protein>
    <submittedName>
        <fullName evidence="12">Cation:proton antiporter</fullName>
    </submittedName>
</protein>
<evidence type="ECO:0000256" key="4">
    <source>
        <dbReference type="ARBA" id="ARBA00022449"/>
    </source>
</evidence>
<evidence type="ECO:0000259" key="11">
    <source>
        <dbReference type="Pfam" id="PF00999"/>
    </source>
</evidence>
<proteinExistence type="inferred from homology"/>
<feature type="transmembrane region" description="Helical" evidence="10">
    <location>
        <begin position="29"/>
        <end position="48"/>
    </location>
</feature>
<feature type="region of interest" description="Disordered" evidence="9">
    <location>
        <begin position="388"/>
        <end position="412"/>
    </location>
</feature>
<gene>
    <name evidence="12" type="ORF">GCM10009768_26480</name>
</gene>
<keyword evidence="3" id="KW-0813">Transport</keyword>
<feature type="transmembrane region" description="Helical" evidence="10">
    <location>
        <begin position="114"/>
        <end position="134"/>
    </location>
</feature>
<comment type="caution">
    <text evidence="12">The sequence shown here is derived from an EMBL/GenBank/DDBJ whole genome shotgun (WGS) entry which is preliminary data.</text>
</comment>
<feature type="transmembrane region" description="Helical" evidence="10">
    <location>
        <begin position="146"/>
        <end position="167"/>
    </location>
</feature>
<name>A0ABP4Y191_9MICO</name>
<sequence>MENAPVTLLVVPLIAVVAPLLARLVSRALVVPLVVFEVALGMLVGPSGLGWVADGPLLDALSQLGLAMLFFMAGNEIEPASLLGRRGKRALAGWGVSAVLALGAGFLIAPEPGAALLIGIALTGTALGTIMPMLRDSGILRTPLGSALSSAGAIGEFAPLVAISIFFSGRQPVAGLLTLLVFAGVAGLAFRLASRGSRAWLHRVVSATLRTSGQFAVRLVIAILAVLVVLALLLGVDFLLGAFTAGLLARVVLRGGDPEHLEVVEAKLESIAFGFFVPIFFVATGVSFPLASLLRDQRALLLIPVFLVAMLLVRGLPALWTVDPGSSAADRRSSAFFTATTLPLVIAVTGIGTKTGVLDAGTAAAMVGAAMLTVFLFPVIALIGRGRPGTGPGADPEQDPGADPELLAPAHE</sequence>
<evidence type="ECO:0000256" key="2">
    <source>
        <dbReference type="ARBA" id="ARBA00005551"/>
    </source>
</evidence>
<feature type="transmembrane region" description="Helical" evidence="10">
    <location>
        <begin position="6"/>
        <end position="22"/>
    </location>
</feature>
<dbReference type="RefSeq" id="WP_344032951.1">
    <property type="nucleotide sequence ID" value="NZ_BAAAOB010000004.1"/>
</dbReference>
<feature type="transmembrane region" description="Helical" evidence="10">
    <location>
        <begin position="60"/>
        <end position="78"/>
    </location>
</feature>
<keyword evidence="13" id="KW-1185">Reference proteome</keyword>
<keyword evidence="8 10" id="KW-0472">Membrane</keyword>
<evidence type="ECO:0000256" key="1">
    <source>
        <dbReference type="ARBA" id="ARBA00004141"/>
    </source>
</evidence>
<evidence type="ECO:0000256" key="10">
    <source>
        <dbReference type="SAM" id="Phobius"/>
    </source>
</evidence>
<keyword evidence="7" id="KW-0406">Ion transport</keyword>
<dbReference type="EMBL" id="BAAAOB010000004">
    <property type="protein sequence ID" value="GAA1796154.1"/>
    <property type="molecule type" value="Genomic_DNA"/>
</dbReference>
<accession>A0ABP4Y191</accession>
<reference evidence="13" key="1">
    <citation type="journal article" date="2019" name="Int. J. Syst. Evol. Microbiol.">
        <title>The Global Catalogue of Microorganisms (GCM) 10K type strain sequencing project: providing services to taxonomists for standard genome sequencing and annotation.</title>
        <authorList>
            <consortium name="The Broad Institute Genomics Platform"/>
            <consortium name="The Broad Institute Genome Sequencing Center for Infectious Disease"/>
            <person name="Wu L."/>
            <person name="Ma J."/>
        </authorList>
    </citation>
    <scope>NUCLEOTIDE SEQUENCE [LARGE SCALE GENOMIC DNA]</scope>
    <source>
        <strain evidence="13">JCM 14736</strain>
    </source>
</reference>
<dbReference type="Gene3D" id="1.20.1530.20">
    <property type="match status" value="1"/>
</dbReference>
<evidence type="ECO:0000256" key="7">
    <source>
        <dbReference type="ARBA" id="ARBA00023065"/>
    </source>
</evidence>
<dbReference type="Proteomes" id="UP001500851">
    <property type="component" value="Unassembled WGS sequence"/>
</dbReference>
<organism evidence="12 13">
    <name type="scientific">Leucobacter iarius</name>
    <dbReference type="NCBI Taxonomy" id="333963"/>
    <lineage>
        <taxon>Bacteria</taxon>
        <taxon>Bacillati</taxon>
        <taxon>Actinomycetota</taxon>
        <taxon>Actinomycetes</taxon>
        <taxon>Micrococcales</taxon>
        <taxon>Microbacteriaceae</taxon>
        <taxon>Leucobacter</taxon>
    </lineage>
</organism>
<feature type="transmembrane region" description="Helical" evidence="10">
    <location>
        <begin position="300"/>
        <end position="322"/>
    </location>
</feature>
<evidence type="ECO:0000256" key="8">
    <source>
        <dbReference type="ARBA" id="ARBA00023136"/>
    </source>
</evidence>
<keyword evidence="5 10" id="KW-0812">Transmembrane</keyword>
<evidence type="ECO:0000256" key="3">
    <source>
        <dbReference type="ARBA" id="ARBA00022448"/>
    </source>
</evidence>
<dbReference type="Pfam" id="PF00999">
    <property type="entry name" value="Na_H_Exchanger"/>
    <property type="match status" value="1"/>
</dbReference>
<feature type="transmembrane region" description="Helical" evidence="10">
    <location>
        <begin position="268"/>
        <end position="288"/>
    </location>
</feature>
<evidence type="ECO:0000313" key="13">
    <source>
        <dbReference type="Proteomes" id="UP001500851"/>
    </source>
</evidence>
<feature type="domain" description="Cation/H+ exchanger transmembrane" evidence="11">
    <location>
        <begin position="16"/>
        <end position="379"/>
    </location>
</feature>
<comment type="subcellular location">
    <subcellularLocation>
        <location evidence="1">Membrane</location>
        <topology evidence="1">Multi-pass membrane protein</topology>
    </subcellularLocation>
</comment>
<dbReference type="PANTHER" id="PTHR43562:SF1">
    <property type="entry name" value="NA(+)_H(+) ANTIPORTER YJBQ-RELATED"/>
    <property type="match status" value="1"/>
</dbReference>
<dbReference type="InterPro" id="IPR038770">
    <property type="entry name" value="Na+/solute_symporter_sf"/>
</dbReference>
<dbReference type="PANTHER" id="PTHR43562">
    <property type="entry name" value="NAPA-TYPE SODIUM/HYDROGEN ANTIPORTER"/>
    <property type="match status" value="1"/>
</dbReference>
<evidence type="ECO:0000256" key="5">
    <source>
        <dbReference type="ARBA" id="ARBA00022692"/>
    </source>
</evidence>
<keyword evidence="4" id="KW-0050">Antiport</keyword>
<comment type="similarity">
    <text evidence="2">Belongs to the monovalent cation:proton antiporter 2 (CPA2) transporter (TC 2.A.37) family.</text>
</comment>
<evidence type="ECO:0000313" key="12">
    <source>
        <dbReference type="EMBL" id="GAA1796154.1"/>
    </source>
</evidence>
<feature type="transmembrane region" description="Helical" evidence="10">
    <location>
        <begin position="363"/>
        <end position="383"/>
    </location>
</feature>
<feature type="transmembrane region" description="Helical" evidence="10">
    <location>
        <begin position="173"/>
        <end position="194"/>
    </location>
</feature>
<evidence type="ECO:0000256" key="9">
    <source>
        <dbReference type="SAM" id="MobiDB-lite"/>
    </source>
</evidence>
<keyword evidence="6 10" id="KW-1133">Transmembrane helix</keyword>
<feature type="transmembrane region" description="Helical" evidence="10">
    <location>
        <begin position="334"/>
        <end position="351"/>
    </location>
</feature>
<evidence type="ECO:0000256" key="6">
    <source>
        <dbReference type="ARBA" id="ARBA00022989"/>
    </source>
</evidence>